<evidence type="ECO:0000313" key="7">
    <source>
        <dbReference type="EMBL" id="KAK0148971.1"/>
    </source>
</evidence>
<dbReference type="PANTHER" id="PTHR22950">
    <property type="entry name" value="AMINO ACID TRANSPORTER"/>
    <property type="match status" value="1"/>
</dbReference>
<evidence type="ECO:0000256" key="5">
    <source>
        <dbReference type="SAM" id="Phobius"/>
    </source>
</evidence>
<keyword evidence="4 5" id="KW-0472">Membrane</keyword>
<feature type="domain" description="Amino acid transporter transmembrane" evidence="6">
    <location>
        <begin position="62"/>
        <end position="117"/>
    </location>
</feature>
<dbReference type="PANTHER" id="PTHR22950:SF190">
    <property type="entry name" value="NEUTRAL AMINO ACID UNIPORTER 4"/>
    <property type="match status" value="1"/>
</dbReference>
<dbReference type="AlphaFoldDB" id="A0AA47P362"/>
<proteinExistence type="predicted"/>
<feature type="transmembrane region" description="Helical" evidence="5">
    <location>
        <begin position="78"/>
        <end position="101"/>
    </location>
</feature>
<keyword evidence="2 5" id="KW-0812">Transmembrane</keyword>
<accession>A0AA47P362</accession>
<evidence type="ECO:0000259" key="6">
    <source>
        <dbReference type="Pfam" id="PF01490"/>
    </source>
</evidence>
<evidence type="ECO:0000256" key="1">
    <source>
        <dbReference type="ARBA" id="ARBA00004141"/>
    </source>
</evidence>
<name>A0AA47P362_MERPO</name>
<evidence type="ECO:0000256" key="2">
    <source>
        <dbReference type="ARBA" id="ARBA00022692"/>
    </source>
</evidence>
<keyword evidence="3 5" id="KW-1133">Transmembrane helix</keyword>
<comment type="subcellular location">
    <subcellularLocation>
        <location evidence="1">Membrane</location>
        <topology evidence="1">Multi-pass membrane protein</topology>
    </subcellularLocation>
</comment>
<comment type="caution">
    <text evidence="7">The sequence shown here is derived from an EMBL/GenBank/DDBJ whole genome shotgun (WGS) entry which is preliminary data.</text>
</comment>
<sequence length="118" mass="13074">MLSYSGLQLRSLMCGGVPKDLSSIVRNGLLRRPRYIHRGSRRSFVVGKHDSGAGIPSLWSAVLPLENQMRDPKRFPMALNIGMGIVTVLYVTLGTLGYLHFGDRIKGSITLNLPHDAW</sequence>
<dbReference type="InterPro" id="IPR013057">
    <property type="entry name" value="AA_transpt_TM"/>
</dbReference>
<dbReference type="EMBL" id="JAOPHQ010001990">
    <property type="protein sequence ID" value="KAK0148971.1"/>
    <property type="molecule type" value="Genomic_DNA"/>
</dbReference>
<dbReference type="GO" id="GO:0015193">
    <property type="term" value="F:L-proline transmembrane transporter activity"/>
    <property type="evidence" value="ECO:0007669"/>
    <property type="project" value="TreeGrafter"/>
</dbReference>
<dbReference type="Proteomes" id="UP001174136">
    <property type="component" value="Unassembled WGS sequence"/>
</dbReference>
<reference evidence="7" key="1">
    <citation type="journal article" date="2023" name="Front. Mar. Sci.">
        <title>A new Merluccius polli reference genome to investigate the effects of global change in West African waters.</title>
        <authorList>
            <person name="Mateo J.L."/>
            <person name="Blanco-Fernandez C."/>
            <person name="Garcia-Vazquez E."/>
            <person name="Machado-Schiaffino G."/>
        </authorList>
    </citation>
    <scope>NUCLEOTIDE SEQUENCE</scope>
    <source>
        <strain evidence="7">C29</strain>
        <tissue evidence="7">Fin</tissue>
    </source>
</reference>
<dbReference type="Pfam" id="PF01490">
    <property type="entry name" value="Aa_trans"/>
    <property type="match status" value="1"/>
</dbReference>
<evidence type="ECO:0000313" key="8">
    <source>
        <dbReference type="Proteomes" id="UP001174136"/>
    </source>
</evidence>
<evidence type="ECO:0000256" key="3">
    <source>
        <dbReference type="ARBA" id="ARBA00022989"/>
    </source>
</evidence>
<dbReference type="GO" id="GO:0015180">
    <property type="term" value="F:L-alanine transmembrane transporter activity"/>
    <property type="evidence" value="ECO:0007669"/>
    <property type="project" value="TreeGrafter"/>
</dbReference>
<keyword evidence="8" id="KW-1185">Reference proteome</keyword>
<organism evidence="7 8">
    <name type="scientific">Merluccius polli</name>
    <name type="common">Benguela hake</name>
    <name type="synonym">Merluccius cadenati</name>
    <dbReference type="NCBI Taxonomy" id="89951"/>
    <lineage>
        <taxon>Eukaryota</taxon>
        <taxon>Metazoa</taxon>
        <taxon>Chordata</taxon>
        <taxon>Craniata</taxon>
        <taxon>Vertebrata</taxon>
        <taxon>Euteleostomi</taxon>
        <taxon>Actinopterygii</taxon>
        <taxon>Neopterygii</taxon>
        <taxon>Teleostei</taxon>
        <taxon>Neoteleostei</taxon>
        <taxon>Acanthomorphata</taxon>
        <taxon>Zeiogadaria</taxon>
        <taxon>Gadariae</taxon>
        <taxon>Gadiformes</taxon>
        <taxon>Gadoidei</taxon>
        <taxon>Merlucciidae</taxon>
        <taxon>Merluccius</taxon>
    </lineage>
</organism>
<dbReference type="GO" id="GO:0005774">
    <property type="term" value="C:vacuolar membrane"/>
    <property type="evidence" value="ECO:0007669"/>
    <property type="project" value="TreeGrafter"/>
</dbReference>
<protein>
    <submittedName>
        <fullName evidence="7">Proton-coupled amino acid transporter 4</fullName>
    </submittedName>
</protein>
<gene>
    <name evidence="7" type="primary">SLC36A4_1</name>
    <name evidence="7" type="ORF">N1851_010578</name>
</gene>
<evidence type="ECO:0000256" key="4">
    <source>
        <dbReference type="ARBA" id="ARBA00023136"/>
    </source>
</evidence>